<accession>A0A0D0D3E0</accession>
<dbReference type="Proteomes" id="UP000054538">
    <property type="component" value="Unassembled WGS sequence"/>
</dbReference>
<reference evidence="2" key="2">
    <citation type="submission" date="2015-01" db="EMBL/GenBank/DDBJ databases">
        <title>Evolutionary Origins and Diversification of the Mycorrhizal Mutualists.</title>
        <authorList>
            <consortium name="DOE Joint Genome Institute"/>
            <consortium name="Mycorrhizal Genomics Consortium"/>
            <person name="Kohler A."/>
            <person name="Kuo A."/>
            <person name="Nagy L.G."/>
            <person name="Floudas D."/>
            <person name="Copeland A."/>
            <person name="Barry K.W."/>
            <person name="Cichocki N."/>
            <person name="Veneault-Fourrey C."/>
            <person name="LaButti K."/>
            <person name="Lindquist E.A."/>
            <person name="Lipzen A."/>
            <person name="Lundell T."/>
            <person name="Morin E."/>
            <person name="Murat C."/>
            <person name="Riley R."/>
            <person name="Ohm R."/>
            <person name="Sun H."/>
            <person name="Tunlid A."/>
            <person name="Henrissat B."/>
            <person name="Grigoriev I.V."/>
            <person name="Hibbett D.S."/>
            <person name="Martin F."/>
        </authorList>
    </citation>
    <scope>NUCLEOTIDE SEQUENCE [LARGE SCALE GENOMIC DNA]</scope>
    <source>
        <strain evidence="2">Ve08.2h10</strain>
    </source>
</reference>
<organism evidence="1 2">
    <name type="scientific">Paxillus rubicundulus Ve08.2h10</name>
    <dbReference type="NCBI Taxonomy" id="930991"/>
    <lineage>
        <taxon>Eukaryota</taxon>
        <taxon>Fungi</taxon>
        <taxon>Dikarya</taxon>
        <taxon>Basidiomycota</taxon>
        <taxon>Agaricomycotina</taxon>
        <taxon>Agaricomycetes</taxon>
        <taxon>Agaricomycetidae</taxon>
        <taxon>Boletales</taxon>
        <taxon>Paxilineae</taxon>
        <taxon>Paxillaceae</taxon>
        <taxon>Paxillus</taxon>
    </lineage>
</organism>
<sequence>HVLHFIQGIEEPLISAIDCLSPCGFCGQSQLAHPKCALKLKVTSSHGSEFLTDCPIQAQIKFGYADKGSQKQLCQNIPLWCPLCPLPPHLKVTDWRPRVWRYNMEQHLNFHHPEYTHPGKLIGVPLPSSTAATVFLTPLEKVRLGVPVHPKFMLISMPTIKLPPSHLLQPWL</sequence>
<evidence type="ECO:0000313" key="1">
    <source>
        <dbReference type="EMBL" id="KIK90957.1"/>
    </source>
</evidence>
<protein>
    <submittedName>
        <fullName evidence="1">Uncharacterized protein</fullName>
    </submittedName>
</protein>
<gene>
    <name evidence="1" type="ORF">PAXRUDRAFT_799662</name>
</gene>
<proteinExistence type="predicted"/>
<evidence type="ECO:0000313" key="2">
    <source>
        <dbReference type="Proteomes" id="UP000054538"/>
    </source>
</evidence>
<dbReference type="AlphaFoldDB" id="A0A0D0D3E0"/>
<feature type="non-terminal residue" evidence="1">
    <location>
        <position position="1"/>
    </location>
</feature>
<dbReference type="HOGENOM" id="CLU_092536_0_0_1"/>
<dbReference type="InParanoid" id="A0A0D0D3E0"/>
<keyword evidence="2" id="KW-1185">Reference proteome</keyword>
<dbReference type="EMBL" id="KN825447">
    <property type="protein sequence ID" value="KIK90957.1"/>
    <property type="molecule type" value="Genomic_DNA"/>
</dbReference>
<dbReference type="OrthoDB" id="2953545at2759"/>
<name>A0A0D0D3E0_9AGAM</name>
<reference evidence="1 2" key="1">
    <citation type="submission" date="2014-04" db="EMBL/GenBank/DDBJ databases">
        <authorList>
            <consortium name="DOE Joint Genome Institute"/>
            <person name="Kuo A."/>
            <person name="Kohler A."/>
            <person name="Jargeat P."/>
            <person name="Nagy L.G."/>
            <person name="Floudas D."/>
            <person name="Copeland A."/>
            <person name="Barry K.W."/>
            <person name="Cichocki N."/>
            <person name="Veneault-Fourrey C."/>
            <person name="LaButti K."/>
            <person name="Lindquist E.A."/>
            <person name="Lipzen A."/>
            <person name="Lundell T."/>
            <person name="Morin E."/>
            <person name="Murat C."/>
            <person name="Sun H."/>
            <person name="Tunlid A."/>
            <person name="Henrissat B."/>
            <person name="Grigoriev I.V."/>
            <person name="Hibbett D.S."/>
            <person name="Martin F."/>
            <person name="Nordberg H.P."/>
            <person name="Cantor M.N."/>
            <person name="Hua S.X."/>
        </authorList>
    </citation>
    <scope>NUCLEOTIDE SEQUENCE [LARGE SCALE GENOMIC DNA]</scope>
    <source>
        <strain evidence="1 2">Ve08.2h10</strain>
    </source>
</reference>